<evidence type="ECO:0000256" key="9">
    <source>
        <dbReference type="ARBA" id="ARBA00022786"/>
    </source>
</evidence>
<evidence type="ECO:0000259" key="15">
    <source>
        <dbReference type="PROSITE" id="PS51292"/>
    </source>
</evidence>
<evidence type="ECO:0000256" key="11">
    <source>
        <dbReference type="ARBA" id="ARBA00022989"/>
    </source>
</evidence>
<feature type="transmembrane region" description="Helical" evidence="14">
    <location>
        <begin position="979"/>
        <end position="999"/>
    </location>
</feature>
<evidence type="ECO:0000313" key="17">
    <source>
        <dbReference type="Proteomes" id="UP000800097"/>
    </source>
</evidence>
<feature type="transmembrane region" description="Helical" evidence="14">
    <location>
        <begin position="99"/>
        <end position="117"/>
    </location>
</feature>
<feature type="domain" description="RING-CH-type" evidence="15">
    <location>
        <begin position="7"/>
        <end position="68"/>
    </location>
</feature>
<dbReference type="InterPro" id="IPR013083">
    <property type="entry name" value="Znf_RING/FYVE/PHD"/>
</dbReference>
<dbReference type="GO" id="GO:0061630">
    <property type="term" value="F:ubiquitin protein ligase activity"/>
    <property type="evidence" value="ECO:0007669"/>
    <property type="project" value="UniProtKB-EC"/>
</dbReference>
<dbReference type="InterPro" id="IPR056521">
    <property type="entry name" value="MARCHF6-like_C"/>
</dbReference>
<keyword evidence="9" id="KW-0833">Ubl conjugation pathway</keyword>
<reference evidence="16" key="1">
    <citation type="journal article" date="2020" name="Stud. Mycol.">
        <title>101 Dothideomycetes genomes: a test case for predicting lifestyles and emergence of pathogens.</title>
        <authorList>
            <person name="Haridas S."/>
            <person name="Albert R."/>
            <person name="Binder M."/>
            <person name="Bloem J."/>
            <person name="Labutti K."/>
            <person name="Salamov A."/>
            <person name="Andreopoulos B."/>
            <person name="Baker S."/>
            <person name="Barry K."/>
            <person name="Bills G."/>
            <person name="Bluhm B."/>
            <person name="Cannon C."/>
            <person name="Castanera R."/>
            <person name="Culley D."/>
            <person name="Daum C."/>
            <person name="Ezra D."/>
            <person name="Gonzalez J."/>
            <person name="Henrissat B."/>
            <person name="Kuo A."/>
            <person name="Liang C."/>
            <person name="Lipzen A."/>
            <person name="Lutzoni F."/>
            <person name="Magnuson J."/>
            <person name="Mondo S."/>
            <person name="Nolan M."/>
            <person name="Ohm R."/>
            <person name="Pangilinan J."/>
            <person name="Park H.-J."/>
            <person name="Ramirez L."/>
            <person name="Alfaro M."/>
            <person name="Sun H."/>
            <person name="Tritt A."/>
            <person name="Yoshinaga Y."/>
            <person name="Zwiers L.-H."/>
            <person name="Turgeon B."/>
            <person name="Goodwin S."/>
            <person name="Spatafora J."/>
            <person name="Crous P."/>
            <person name="Grigoriev I."/>
        </authorList>
    </citation>
    <scope>NUCLEOTIDE SEQUENCE</scope>
    <source>
        <strain evidence="16">CBS 379.55</strain>
    </source>
</reference>
<dbReference type="OrthoDB" id="1108038at2759"/>
<feature type="transmembrane region" description="Helical" evidence="14">
    <location>
        <begin position="239"/>
        <end position="263"/>
    </location>
</feature>
<feature type="transmembrane region" description="Helical" evidence="14">
    <location>
        <begin position="1249"/>
        <end position="1268"/>
    </location>
</feature>
<dbReference type="FunFam" id="3.30.40.10:FF:000287">
    <property type="entry name" value="RING finger membrane protein"/>
    <property type="match status" value="1"/>
</dbReference>
<gene>
    <name evidence="16" type="ORF">EI97DRAFT_377478</name>
</gene>
<dbReference type="Gene3D" id="3.30.40.10">
    <property type="entry name" value="Zinc/RING finger domain, C3HC4 (zinc finger)"/>
    <property type="match status" value="1"/>
</dbReference>
<keyword evidence="8" id="KW-0863">Zinc-finger</keyword>
<name>A0A6A6JJ73_WESOR</name>
<dbReference type="CDD" id="cd16702">
    <property type="entry name" value="RING_CH-C4HC3_MARCH6"/>
    <property type="match status" value="1"/>
</dbReference>
<keyword evidence="6 14" id="KW-0812">Transmembrane</keyword>
<protein>
    <recommendedName>
        <fullName evidence="4">RING-type E3 ubiquitin transferase</fullName>
        <ecNumber evidence="4">2.3.2.27</ecNumber>
    </recommendedName>
</protein>
<evidence type="ECO:0000256" key="14">
    <source>
        <dbReference type="SAM" id="Phobius"/>
    </source>
</evidence>
<dbReference type="GeneID" id="54548789"/>
<dbReference type="PROSITE" id="PS51292">
    <property type="entry name" value="ZF_RING_CH"/>
    <property type="match status" value="1"/>
</dbReference>
<dbReference type="EMBL" id="ML986494">
    <property type="protein sequence ID" value="KAF2276304.1"/>
    <property type="molecule type" value="Genomic_DNA"/>
</dbReference>
<keyword evidence="5" id="KW-0808">Transferase</keyword>
<comment type="catalytic activity">
    <reaction evidence="1">
        <text>S-ubiquitinyl-[E2 ubiquitin-conjugating enzyme]-L-cysteine + [acceptor protein]-L-lysine = [E2 ubiquitin-conjugating enzyme]-L-cysteine + N(6)-ubiquitinyl-[acceptor protein]-L-lysine.</text>
        <dbReference type="EC" id="2.3.2.27"/>
    </reaction>
</comment>
<proteinExistence type="predicted"/>
<feature type="transmembrane region" description="Helical" evidence="14">
    <location>
        <begin position="1434"/>
        <end position="1453"/>
    </location>
</feature>
<comment type="pathway">
    <text evidence="3">Protein modification; protein ubiquitination.</text>
</comment>
<evidence type="ECO:0000256" key="3">
    <source>
        <dbReference type="ARBA" id="ARBA00004906"/>
    </source>
</evidence>
<dbReference type="PANTHER" id="PTHR13145">
    <property type="entry name" value="SSM4 PROTEIN"/>
    <property type="match status" value="1"/>
</dbReference>
<evidence type="ECO:0000256" key="7">
    <source>
        <dbReference type="ARBA" id="ARBA00022723"/>
    </source>
</evidence>
<dbReference type="GO" id="GO:0005789">
    <property type="term" value="C:endoplasmic reticulum membrane"/>
    <property type="evidence" value="ECO:0007669"/>
    <property type="project" value="TreeGrafter"/>
</dbReference>
<dbReference type="RefSeq" id="XP_033653843.1">
    <property type="nucleotide sequence ID" value="XM_033795614.1"/>
</dbReference>
<evidence type="ECO:0000313" key="16">
    <source>
        <dbReference type="EMBL" id="KAF2276304.1"/>
    </source>
</evidence>
<feature type="transmembrane region" description="Helical" evidence="14">
    <location>
        <begin position="672"/>
        <end position="689"/>
    </location>
</feature>
<feature type="compositionally biased region" description="Acidic residues" evidence="13">
    <location>
        <begin position="411"/>
        <end position="421"/>
    </location>
</feature>
<feature type="transmembrane region" description="Helical" evidence="14">
    <location>
        <begin position="1037"/>
        <end position="1059"/>
    </location>
</feature>
<dbReference type="Pfam" id="PF12906">
    <property type="entry name" value="RINGv"/>
    <property type="match status" value="1"/>
</dbReference>
<sequence>MEPPSDKVGDEGDTCRICRGEGSVEEPLFYPCKCSGSIKFVHQDCLMEWLSHSQKKYCELCKTPFRFTKLYHPTMPSRIPTSIFLRRAALHLIRMVGKCFRALLVAAVWLVILPYSVRMVWRSLFWMGDAGMLQPRPTRMSNIGMASISNAEPLRRTIDSTIGTTHTDNSMWIPVLFLQLSNMSAVEIMKALLFGLFPTDIVIPTEDGPTARPVPMRHPTLLSGVSFLHCFNSERANRLLIYVLEGQIITLGIVVGFILIFLIREWVVQQQPVINMAALAAEPIPAPVPERVEVDHNPQGAGDDLVGFEHETEDDSDSDAGTHEHVHDDENTESDQARTVPTQGESSESARAGVEGGCDPRVRPNMPARDRSFIANEIRRSMEEGETWSFRSVPETTQERSDSTRDHLPDNWDDEGPDTVGEDTSGGTDEVRGQGSERSSESWQHIEHVLTNPGDAVEEQGHDMGSEQNAATMSTAIQNAFNPEQDDALAAMDPPEWTQSAGSPATSEDEAEMLELDSARAVDIPNAGGVANLELVPQPRRQAARAARNPWERLLDWVYGDIAPDAHADDGDANDERVVQDMGNEAPFVPFEDNEPRPAINPPVQDPEVAAAAARAGINLNDEEAIEAAEDLEGIMELIGMQGPLIGLFQNVVFCSVLVVLTLAFAVWVPYLLGKGVFLCVAHPVAFLLKIPLRAISGTVDLIADTGLFLISSVISISARTPGFFVKRFASLRLFEVIQNLLDSVSMPAETVSRNAGERLGRWMVGLQNPDARGPQTSISSLMALRAIQRAIKHTVGQTATNILDIYNTLAAHSVLGAAHWIVRRLHVTLLLRSTKIIDTVSTLASWIWKSSSYKMTLDLDWRKDVATPVDTIEVWTATDRLVAVLAGYALIAMLGAIYLKYGPVSSSQQGRKLENAIAEVLHQAGGVLKVILIISIEMLVFPLYCGLLLDFAMLPLFQHASLHSRWQYATQNPWTSGFVHWFIGTCYMFHFALFVSMCRKILRKGVLYFIRDPDDPTFHPVRDVLERSVATQLRKIAFSGLVYGVLIVVCLGGVVWGLEKATIGVLPIRWATTASSIELPLDLFFYNFLTPFILSYYKPSDAVHEIYQWWFKNCARVLRLSNFLLGEKIPAEEGHHAGRAYFTFDGRYVRAPASDQTRIPKGETAFVEVDEFNRRKDGKEEGGVHNSDMVIKVYLPPHFRVRIALFVLAIWAFAAATGLGVSILPLLFGRRLFSLVLSPAVQMNDIHALSLGLYTMAAIAYVLYQLWNFLSSLREPESSSLSRISALASTAFHYLLRVARICYVWGSIALVIPTLFAFFLEFYLILPLHEYLGPGEPHVVHIIQDWTLGFLYGRLLTRIMFADRNSRPGQAWRAIIADGFLDPNARITTRCFLAPAVVFFTVAAAVPMGIAWTLNHTFWAGAPADTRSEVWRFSFPVVGMAFLAVWLGRAGVRMINRWRMVVRDEVYLIGERLHNFGEKRPPQQGGQRSPDAVAV</sequence>
<dbReference type="PANTHER" id="PTHR13145:SF0">
    <property type="entry name" value="E3 UBIQUITIN-PROTEIN LIGASE MARCHF6"/>
    <property type="match status" value="1"/>
</dbReference>
<dbReference type="Proteomes" id="UP000800097">
    <property type="component" value="Unassembled WGS sequence"/>
</dbReference>
<evidence type="ECO:0000256" key="2">
    <source>
        <dbReference type="ARBA" id="ARBA00004141"/>
    </source>
</evidence>
<evidence type="ECO:0000256" key="12">
    <source>
        <dbReference type="ARBA" id="ARBA00023136"/>
    </source>
</evidence>
<feature type="compositionally biased region" description="Polar residues" evidence="13">
    <location>
        <begin position="337"/>
        <end position="349"/>
    </location>
</feature>
<feature type="transmembrane region" description="Helical" evidence="14">
    <location>
        <begin position="1393"/>
        <end position="1414"/>
    </location>
</feature>
<dbReference type="EC" id="2.3.2.27" evidence="4"/>
<evidence type="ECO:0000256" key="4">
    <source>
        <dbReference type="ARBA" id="ARBA00012483"/>
    </source>
</evidence>
<keyword evidence="12 14" id="KW-0472">Membrane</keyword>
<accession>A0A6A6JJ73</accession>
<keyword evidence="11 14" id="KW-1133">Transmembrane helix</keyword>
<keyword evidence="10" id="KW-0862">Zinc</keyword>
<feature type="compositionally biased region" description="Basic and acidic residues" evidence="13">
    <location>
        <begin position="320"/>
        <end position="329"/>
    </location>
</feature>
<feature type="compositionally biased region" description="Basic and acidic residues" evidence="13">
    <location>
        <begin position="358"/>
        <end position="371"/>
    </location>
</feature>
<evidence type="ECO:0000256" key="13">
    <source>
        <dbReference type="SAM" id="MobiDB-lite"/>
    </source>
</evidence>
<dbReference type="SUPFAM" id="SSF57850">
    <property type="entry name" value="RING/U-box"/>
    <property type="match status" value="1"/>
</dbReference>
<evidence type="ECO:0000256" key="10">
    <source>
        <dbReference type="ARBA" id="ARBA00022833"/>
    </source>
</evidence>
<evidence type="ECO:0000256" key="8">
    <source>
        <dbReference type="ARBA" id="ARBA00022771"/>
    </source>
</evidence>
<evidence type="ECO:0000256" key="5">
    <source>
        <dbReference type="ARBA" id="ARBA00022679"/>
    </source>
</evidence>
<feature type="transmembrane region" description="Helical" evidence="14">
    <location>
        <begin position="882"/>
        <end position="902"/>
    </location>
</feature>
<feature type="transmembrane region" description="Helical" evidence="14">
    <location>
        <begin position="1339"/>
        <end position="1358"/>
    </location>
</feature>
<feature type="transmembrane region" description="Helical" evidence="14">
    <location>
        <begin position="1204"/>
        <end position="1229"/>
    </location>
</feature>
<comment type="subcellular location">
    <subcellularLocation>
        <location evidence="2">Membrane</location>
        <topology evidence="2">Multi-pass membrane protein</topology>
    </subcellularLocation>
</comment>
<organism evidence="16 17">
    <name type="scientific">Westerdykella ornata</name>
    <dbReference type="NCBI Taxonomy" id="318751"/>
    <lineage>
        <taxon>Eukaryota</taxon>
        <taxon>Fungi</taxon>
        <taxon>Dikarya</taxon>
        <taxon>Ascomycota</taxon>
        <taxon>Pezizomycotina</taxon>
        <taxon>Dothideomycetes</taxon>
        <taxon>Pleosporomycetidae</taxon>
        <taxon>Pleosporales</taxon>
        <taxon>Sporormiaceae</taxon>
        <taxon>Westerdykella</taxon>
    </lineage>
</organism>
<evidence type="ECO:0000256" key="6">
    <source>
        <dbReference type="ARBA" id="ARBA00022692"/>
    </source>
</evidence>
<feature type="region of interest" description="Disordered" evidence="13">
    <location>
        <begin position="384"/>
        <end position="443"/>
    </location>
</feature>
<keyword evidence="17" id="KW-1185">Reference proteome</keyword>
<evidence type="ECO:0000256" key="1">
    <source>
        <dbReference type="ARBA" id="ARBA00000900"/>
    </source>
</evidence>
<feature type="compositionally biased region" description="Basic and acidic residues" evidence="13">
    <location>
        <begin position="397"/>
        <end position="410"/>
    </location>
</feature>
<dbReference type="InterPro" id="IPR011016">
    <property type="entry name" value="Znf_RING-CH"/>
</dbReference>
<dbReference type="GO" id="GO:0036503">
    <property type="term" value="P:ERAD pathway"/>
    <property type="evidence" value="ECO:0007669"/>
    <property type="project" value="TreeGrafter"/>
</dbReference>
<dbReference type="Pfam" id="PF23113">
    <property type="entry name" value="MARCHF6_C"/>
    <property type="match status" value="1"/>
</dbReference>
<feature type="transmembrane region" description="Helical" evidence="14">
    <location>
        <begin position="645"/>
        <end position="666"/>
    </location>
</feature>
<dbReference type="SMART" id="SM00744">
    <property type="entry name" value="RINGv"/>
    <property type="match status" value="1"/>
</dbReference>
<feature type="region of interest" description="Disordered" evidence="13">
    <location>
        <begin position="290"/>
        <end position="371"/>
    </location>
</feature>
<feature type="transmembrane region" description="Helical" evidence="14">
    <location>
        <begin position="1304"/>
        <end position="1327"/>
    </location>
</feature>
<dbReference type="GO" id="GO:0008270">
    <property type="term" value="F:zinc ion binding"/>
    <property type="evidence" value="ECO:0007669"/>
    <property type="project" value="UniProtKB-KW"/>
</dbReference>
<feature type="transmembrane region" description="Helical" evidence="14">
    <location>
        <begin position="830"/>
        <end position="849"/>
    </location>
</feature>
<keyword evidence="7" id="KW-0479">Metal-binding</keyword>
<feature type="transmembrane region" description="Helical" evidence="14">
    <location>
        <begin position="931"/>
        <end position="959"/>
    </location>
</feature>